<dbReference type="EMBL" id="PQXN01000121">
    <property type="protein sequence ID" value="TGO53560.1"/>
    <property type="molecule type" value="Genomic_DNA"/>
</dbReference>
<accession>A0A4Z1I490</accession>
<gene>
    <name evidence="1" type="ORF">BCON_0121g00120</name>
</gene>
<organism evidence="1 2">
    <name type="scientific">Botryotinia convoluta</name>
    <dbReference type="NCBI Taxonomy" id="54673"/>
    <lineage>
        <taxon>Eukaryota</taxon>
        <taxon>Fungi</taxon>
        <taxon>Dikarya</taxon>
        <taxon>Ascomycota</taxon>
        <taxon>Pezizomycotina</taxon>
        <taxon>Leotiomycetes</taxon>
        <taxon>Helotiales</taxon>
        <taxon>Sclerotiniaceae</taxon>
        <taxon>Botryotinia</taxon>
    </lineage>
</organism>
<reference evidence="1 2" key="1">
    <citation type="submission" date="2017-12" db="EMBL/GenBank/DDBJ databases">
        <title>Comparative genomics of Botrytis spp.</title>
        <authorList>
            <person name="Valero-Jimenez C.A."/>
            <person name="Tapia P."/>
            <person name="Veloso J."/>
            <person name="Silva-Moreno E."/>
            <person name="Staats M."/>
            <person name="Valdes J.H."/>
            <person name="Van Kan J.A.L."/>
        </authorList>
    </citation>
    <scope>NUCLEOTIDE SEQUENCE [LARGE SCALE GENOMIC DNA]</scope>
    <source>
        <strain evidence="1 2">MUCL11595</strain>
    </source>
</reference>
<comment type="caution">
    <text evidence="1">The sequence shown here is derived from an EMBL/GenBank/DDBJ whole genome shotgun (WGS) entry which is preliminary data.</text>
</comment>
<dbReference type="AlphaFoldDB" id="A0A4Z1I490"/>
<evidence type="ECO:0000313" key="2">
    <source>
        <dbReference type="Proteomes" id="UP000297527"/>
    </source>
</evidence>
<evidence type="ECO:0000313" key="1">
    <source>
        <dbReference type="EMBL" id="TGO53560.1"/>
    </source>
</evidence>
<name>A0A4Z1I490_9HELO</name>
<proteinExistence type="predicted"/>
<keyword evidence="2" id="KW-1185">Reference proteome</keyword>
<protein>
    <submittedName>
        <fullName evidence="1">Uncharacterized protein</fullName>
    </submittedName>
</protein>
<dbReference type="Proteomes" id="UP000297527">
    <property type="component" value="Unassembled WGS sequence"/>
</dbReference>
<sequence>MCLRKIRQTARQSGLKKSQNAQDIKVTCTPNLCRGLKQCQVHITYGAPTTAGVTADVCNAPGDFEEDHGEFLIGEAEEVDDIYAAADPLDIVVPYYLQVVQYQHSPAGFPAAPVDSPPIAWVDYQGHDRKCEVLSLHLDPS</sequence>